<organism evidence="1 2">
    <name type="scientific">Rousettus aegyptiacus</name>
    <name type="common">Egyptian fruit bat</name>
    <name type="synonym">Pteropus aegyptiacus</name>
    <dbReference type="NCBI Taxonomy" id="9407"/>
    <lineage>
        <taxon>Eukaryota</taxon>
        <taxon>Metazoa</taxon>
        <taxon>Chordata</taxon>
        <taxon>Craniata</taxon>
        <taxon>Vertebrata</taxon>
        <taxon>Euteleostomi</taxon>
        <taxon>Mammalia</taxon>
        <taxon>Eutheria</taxon>
        <taxon>Laurasiatheria</taxon>
        <taxon>Chiroptera</taxon>
        <taxon>Yinpterochiroptera</taxon>
        <taxon>Pteropodoidea</taxon>
        <taxon>Pteropodidae</taxon>
        <taxon>Rousettinae</taxon>
        <taxon>Rousettus</taxon>
    </lineage>
</organism>
<name>A0A7J8F093_ROUAE</name>
<evidence type="ECO:0000313" key="1">
    <source>
        <dbReference type="EMBL" id="KAF6441005.1"/>
    </source>
</evidence>
<dbReference type="Proteomes" id="UP000593571">
    <property type="component" value="Unassembled WGS sequence"/>
</dbReference>
<dbReference type="AlphaFoldDB" id="A0A7J8F093"/>
<evidence type="ECO:0000313" key="2">
    <source>
        <dbReference type="Proteomes" id="UP000593571"/>
    </source>
</evidence>
<gene>
    <name evidence="1" type="ORF">HJG63_012234</name>
</gene>
<comment type="caution">
    <text evidence="1">The sequence shown here is derived from an EMBL/GenBank/DDBJ whole genome shotgun (WGS) entry which is preliminary data.</text>
</comment>
<dbReference type="EMBL" id="JACASE010000008">
    <property type="protein sequence ID" value="KAF6441005.1"/>
    <property type="molecule type" value="Genomic_DNA"/>
</dbReference>
<proteinExistence type="predicted"/>
<reference evidence="1 2" key="1">
    <citation type="journal article" date="2020" name="Nature">
        <title>Six reference-quality genomes reveal evolution of bat adaptations.</title>
        <authorList>
            <person name="Jebb D."/>
            <person name="Huang Z."/>
            <person name="Pippel M."/>
            <person name="Hughes G.M."/>
            <person name="Lavrichenko K."/>
            <person name="Devanna P."/>
            <person name="Winkler S."/>
            <person name="Jermiin L.S."/>
            <person name="Skirmuntt E.C."/>
            <person name="Katzourakis A."/>
            <person name="Burkitt-Gray L."/>
            <person name="Ray D.A."/>
            <person name="Sullivan K.A.M."/>
            <person name="Roscito J.G."/>
            <person name="Kirilenko B.M."/>
            <person name="Davalos L.M."/>
            <person name="Corthals A.P."/>
            <person name="Power M.L."/>
            <person name="Jones G."/>
            <person name="Ransome R.D."/>
            <person name="Dechmann D.K.N."/>
            <person name="Locatelli A.G."/>
            <person name="Puechmaille S.J."/>
            <person name="Fedrigo O."/>
            <person name="Jarvis E.D."/>
            <person name="Hiller M."/>
            <person name="Vernes S.C."/>
            <person name="Myers E.W."/>
            <person name="Teeling E.C."/>
        </authorList>
    </citation>
    <scope>NUCLEOTIDE SEQUENCE [LARGE SCALE GENOMIC DNA]</scope>
    <source>
        <strain evidence="1">MRouAeg1</strain>
        <tissue evidence="1">Muscle</tissue>
    </source>
</reference>
<sequence>MPSERLSSLSKATPLIISRGSDQARNFLTPRCFTARWQQHFVIAKGNKDSRKKGGSSCLYQGRARRPFPQCWSKCPHRAKHLGCAVLPKPFGPCAWLAEQSLWESPASWREEVRVRRVIGGPCQGMRSSLPTPPPNLRLPSPSGFACLSFEFYLTEFFSENTFGGVS</sequence>
<protein>
    <submittedName>
        <fullName evidence="1">Uncharacterized protein</fullName>
    </submittedName>
</protein>
<accession>A0A7J8F093</accession>
<keyword evidence="2" id="KW-1185">Reference proteome</keyword>